<keyword evidence="17" id="KW-1185">Reference proteome</keyword>
<accession>A0A4Z1P353</accession>
<sequence length="562" mass="62255">MDSRVTLANAPGNAPNPISSPLLSTFLETTIPGLSLITKFFSDYFKIDLSKYFGHLLLLVGLTTAANYVIDRFWTTCSGYLMSTAQVRYNDEIYNYLMYWISKNGMSKKSTHFVAGTQTNSAQVYTNDDDDEEFEDTGETADPSMQCRNYDRLKTIHFTPSSGTHYFKYKGRWLSFTRNQEKEQGFYGSTVADEVSISCFGRNPQILKDLLQESQVAYLERDGNKTVIYRGIRGYGGSADDMNWERCMSRPPRDMSTVILDDAQKQMILDDMREYLHPRTKKWYSNRGIPYRRGYLLHGPPGTGKTSICFALAGILHLRIYVASLNSKKMTEDGLASLFRSLPSRCIVLLEDIDAAGLAVSRGEDPTEKKAETTDEDAKPDGKTPPLSGVDTSSSDKGVTLSGFLNIIDGVASSEGRILVMTTNHIEKLDAALLRPGRVDCTVHFGRADHHVLIGMFKAIYSTIEAELAASNAEKEKVAAANEKEKTAGSGNGSILRGIFHHGKSAEEICALAELFADAVPSEKYTPAEIQGYLLQHKTDPQGAIDGVQAWMESKDKAKVVS</sequence>
<comment type="catalytic activity">
    <reaction evidence="11">
        <text>ATP + H2O = ADP + phosphate + H(+)</text>
        <dbReference type="Rhea" id="RHEA:13065"/>
        <dbReference type="ChEBI" id="CHEBI:15377"/>
        <dbReference type="ChEBI" id="CHEBI:15378"/>
        <dbReference type="ChEBI" id="CHEBI:30616"/>
        <dbReference type="ChEBI" id="CHEBI:43474"/>
        <dbReference type="ChEBI" id="CHEBI:456216"/>
    </reaction>
    <physiologicalReaction direction="left-to-right" evidence="11">
        <dbReference type="Rhea" id="RHEA:13066"/>
    </physiologicalReaction>
</comment>
<dbReference type="PROSITE" id="PS00674">
    <property type="entry name" value="AAA"/>
    <property type="match status" value="1"/>
</dbReference>
<keyword evidence="7 12" id="KW-0067">ATP-binding</keyword>
<dbReference type="GO" id="GO:0005743">
    <property type="term" value="C:mitochondrial inner membrane"/>
    <property type="evidence" value="ECO:0007669"/>
    <property type="project" value="UniProtKB-SubCell"/>
</dbReference>
<evidence type="ECO:0000256" key="11">
    <source>
        <dbReference type="ARBA" id="ARBA00048778"/>
    </source>
</evidence>
<comment type="subcellular location">
    <subcellularLocation>
        <location evidence="1">Mitochondrion inner membrane</location>
        <topology evidence="1">Single-pass membrane protein</topology>
    </subcellularLocation>
</comment>
<keyword evidence="8" id="KW-1133">Transmembrane helix</keyword>
<evidence type="ECO:0000256" key="2">
    <source>
        <dbReference type="ARBA" id="ARBA00007448"/>
    </source>
</evidence>
<dbReference type="InterPro" id="IPR050747">
    <property type="entry name" value="Mitochondrial_chaperone_BCS1"/>
</dbReference>
<comment type="similarity">
    <text evidence="2">Belongs to the AAA ATPase family. BCS1 subfamily.</text>
</comment>
<dbReference type="InterPro" id="IPR003960">
    <property type="entry name" value="ATPase_AAA_CS"/>
</dbReference>
<name>A0A4Z1P353_9PEZI</name>
<feature type="compositionally biased region" description="Basic and acidic residues" evidence="13">
    <location>
        <begin position="362"/>
        <end position="382"/>
    </location>
</feature>
<dbReference type="InterPro" id="IPR003593">
    <property type="entry name" value="AAA+_ATPase"/>
</dbReference>
<dbReference type="Pfam" id="PF08740">
    <property type="entry name" value="BCS1_N"/>
    <property type="match status" value="1"/>
</dbReference>
<dbReference type="STRING" id="86259.A0A4Z1P353"/>
<dbReference type="Pfam" id="PF25426">
    <property type="entry name" value="AAA_lid_BCS1"/>
    <property type="match status" value="1"/>
</dbReference>
<evidence type="ECO:0000256" key="8">
    <source>
        <dbReference type="ARBA" id="ARBA00022989"/>
    </source>
</evidence>
<evidence type="ECO:0000256" key="9">
    <source>
        <dbReference type="ARBA" id="ARBA00023128"/>
    </source>
</evidence>
<dbReference type="SMART" id="SM01024">
    <property type="entry name" value="BCS1_N"/>
    <property type="match status" value="1"/>
</dbReference>
<dbReference type="InterPro" id="IPR057495">
    <property type="entry name" value="AAA_lid_BCS1"/>
</dbReference>
<dbReference type="SMART" id="SM00382">
    <property type="entry name" value="AAA"/>
    <property type="match status" value="1"/>
</dbReference>
<feature type="region of interest" description="Disordered" evidence="13">
    <location>
        <begin position="361"/>
        <end position="395"/>
    </location>
</feature>
<proteinExistence type="inferred from homology"/>
<dbReference type="InterPro" id="IPR027417">
    <property type="entry name" value="P-loop_NTPase"/>
</dbReference>
<keyword evidence="10" id="KW-0472">Membrane</keyword>
<reference evidence="16 17" key="1">
    <citation type="submission" date="2019-04" db="EMBL/GenBank/DDBJ databases">
        <title>High contiguity whole genome sequence and gene annotation resource for two Venturia nashicola isolates.</title>
        <authorList>
            <person name="Prokchorchik M."/>
            <person name="Won K."/>
            <person name="Lee Y."/>
            <person name="Choi E.D."/>
            <person name="Segonzac C."/>
            <person name="Sohn K.H."/>
        </authorList>
    </citation>
    <scope>NUCLEOTIDE SEQUENCE [LARGE SCALE GENOMIC DNA]</scope>
    <source>
        <strain evidence="16 17">PRI2</strain>
    </source>
</reference>
<dbReference type="GO" id="GO:0016887">
    <property type="term" value="F:ATP hydrolysis activity"/>
    <property type="evidence" value="ECO:0007669"/>
    <property type="project" value="InterPro"/>
</dbReference>
<evidence type="ECO:0000313" key="16">
    <source>
        <dbReference type="EMBL" id="TID23123.1"/>
    </source>
</evidence>
<dbReference type="Proteomes" id="UP000298493">
    <property type="component" value="Unassembled WGS sequence"/>
</dbReference>
<evidence type="ECO:0000256" key="12">
    <source>
        <dbReference type="RuleBase" id="RU003651"/>
    </source>
</evidence>
<dbReference type="EMBL" id="SNSC02000007">
    <property type="protein sequence ID" value="TID23123.1"/>
    <property type="molecule type" value="Genomic_DNA"/>
</dbReference>
<dbReference type="InterPro" id="IPR014851">
    <property type="entry name" value="BCS1_N"/>
</dbReference>
<dbReference type="PANTHER" id="PTHR23070">
    <property type="entry name" value="BCS1 AAA-TYPE ATPASE"/>
    <property type="match status" value="1"/>
</dbReference>
<evidence type="ECO:0000256" key="13">
    <source>
        <dbReference type="SAM" id="MobiDB-lite"/>
    </source>
</evidence>
<dbReference type="InterPro" id="IPR003959">
    <property type="entry name" value="ATPase_AAA_core"/>
</dbReference>
<keyword evidence="6" id="KW-0378">Hydrolase</keyword>
<keyword evidence="4 12" id="KW-0547">Nucleotide-binding</keyword>
<dbReference type="GO" id="GO:0005524">
    <property type="term" value="F:ATP binding"/>
    <property type="evidence" value="ECO:0007669"/>
    <property type="project" value="UniProtKB-KW"/>
</dbReference>
<comment type="caution">
    <text evidence="16">The sequence shown here is derived from an EMBL/GenBank/DDBJ whole genome shotgun (WGS) entry which is preliminary data.</text>
</comment>
<dbReference type="Pfam" id="PF00004">
    <property type="entry name" value="AAA"/>
    <property type="match status" value="2"/>
</dbReference>
<keyword evidence="3" id="KW-0812">Transmembrane</keyword>
<protein>
    <submittedName>
        <fullName evidence="16">Putative mitochondrial chaperone BCS1-B</fullName>
    </submittedName>
</protein>
<evidence type="ECO:0000256" key="7">
    <source>
        <dbReference type="ARBA" id="ARBA00022840"/>
    </source>
</evidence>
<gene>
    <name evidence="16" type="ORF">E6O75_ATG02297</name>
</gene>
<organism evidence="16 17">
    <name type="scientific">Venturia nashicola</name>
    <dbReference type="NCBI Taxonomy" id="86259"/>
    <lineage>
        <taxon>Eukaryota</taxon>
        <taxon>Fungi</taxon>
        <taxon>Dikarya</taxon>
        <taxon>Ascomycota</taxon>
        <taxon>Pezizomycotina</taxon>
        <taxon>Dothideomycetes</taxon>
        <taxon>Pleosporomycetidae</taxon>
        <taxon>Venturiales</taxon>
        <taxon>Venturiaceae</taxon>
        <taxon>Venturia</taxon>
    </lineage>
</organism>
<evidence type="ECO:0000259" key="15">
    <source>
        <dbReference type="SMART" id="SM01024"/>
    </source>
</evidence>
<keyword evidence="9" id="KW-0496">Mitochondrion</keyword>
<evidence type="ECO:0000313" key="17">
    <source>
        <dbReference type="Proteomes" id="UP000298493"/>
    </source>
</evidence>
<evidence type="ECO:0000256" key="4">
    <source>
        <dbReference type="ARBA" id="ARBA00022741"/>
    </source>
</evidence>
<feature type="domain" description="AAA+ ATPase" evidence="14">
    <location>
        <begin position="291"/>
        <end position="449"/>
    </location>
</feature>
<feature type="domain" description="BCS1 N-terminal" evidence="15">
    <location>
        <begin position="57"/>
        <end position="258"/>
    </location>
</feature>
<dbReference type="Gene3D" id="3.40.50.300">
    <property type="entry name" value="P-loop containing nucleotide triphosphate hydrolases"/>
    <property type="match status" value="1"/>
</dbReference>
<dbReference type="SUPFAM" id="SSF52540">
    <property type="entry name" value="P-loop containing nucleoside triphosphate hydrolases"/>
    <property type="match status" value="1"/>
</dbReference>
<keyword evidence="5" id="KW-0999">Mitochondrion inner membrane</keyword>
<evidence type="ECO:0000256" key="5">
    <source>
        <dbReference type="ARBA" id="ARBA00022792"/>
    </source>
</evidence>
<dbReference type="AlphaFoldDB" id="A0A4Z1P353"/>
<evidence type="ECO:0000256" key="1">
    <source>
        <dbReference type="ARBA" id="ARBA00004434"/>
    </source>
</evidence>
<evidence type="ECO:0000256" key="3">
    <source>
        <dbReference type="ARBA" id="ARBA00022692"/>
    </source>
</evidence>
<evidence type="ECO:0000259" key="14">
    <source>
        <dbReference type="SMART" id="SM00382"/>
    </source>
</evidence>
<evidence type="ECO:0000256" key="6">
    <source>
        <dbReference type="ARBA" id="ARBA00022801"/>
    </source>
</evidence>
<evidence type="ECO:0000256" key="10">
    <source>
        <dbReference type="ARBA" id="ARBA00023136"/>
    </source>
</evidence>